<dbReference type="GO" id="GO:0009982">
    <property type="term" value="F:pseudouridine synthase activity"/>
    <property type="evidence" value="ECO:0007669"/>
    <property type="project" value="InterPro"/>
</dbReference>
<evidence type="ECO:0000313" key="2">
    <source>
        <dbReference type="EMBL" id="KAJ8602941.1"/>
    </source>
</evidence>
<dbReference type="AlphaFoldDB" id="A0AAD7XKI9"/>
<dbReference type="GO" id="GO:0000455">
    <property type="term" value="P:enzyme-directed rRNA pseudouridine synthesis"/>
    <property type="evidence" value="ECO:0007669"/>
    <property type="project" value="TreeGrafter"/>
</dbReference>
<sequence length="356" mass="39475">MHCKRRWVGRSVEEVMVNEFKANPPEYYRAALRDGRITVRGNASCLRDGDVIEHIAHRHEPPVVARVVVVANDARVVAVDKPPSMPMHPCGSYHYNTLASVLRFEHGIEARQVHRLDKLTSGLVVLAKTAAVARELCEAIGGGLARKTYLARVSGDFPNNAPKAKLLDKEPSPKRLKGESEAAAAARAMEGTWRPVGDALEVNVSIACKSHKDGVYECSPDGRPSQTRFRRLRSFDDDGTTLVECSPMTGRTHQIRLHLQWLGHPIANDACYGGKTVDLMEPTALIFREEEDSLSSRFSEETEDAAAIVARRECERCRAPPDETGPHPRSIWLHALRYAAGETWSYETDPPPWAGS</sequence>
<dbReference type="InterPro" id="IPR006224">
    <property type="entry name" value="PsdUridine_synth_RluA-like_CS"/>
</dbReference>
<evidence type="ECO:0000259" key="1">
    <source>
        <dbReference type="Pfam" id="PF00849"/>
    </source>
</evidence>
<dbReference type="EMBL" id="JAQMWT010000362">
    <property type="protein sequence ID" value="KAJ8602941.1"/>
    <property type="molecule type" value="Genomic_DNA"/>
</dbReference>
<evidence type="ECO:0000313" key="3">
    <source>
        <dbReference type="Proteomes" id="UP001230188"/>
    </source>
</evidence>
<accession>A0AAD7XKI9</accession>
<protein>
    <recommendedName>
        <fullName evidence="1">Pseudouridine synthase RsuA/RluA-like domain-containing protein</fullName>
    </recommendedName>
</protein>
<dbReference type="GO" id="GO:0003723">
    <property type="term" value="F:RNA binding"/>
    <property type="evidence" value="ECO:0007669"/>
    <property type="project" value="InterPro"/>
</dbReference>
<dbReference type="PANTHER" id="PTHR21600:SF40">
    <property type="entry name" value="PSEUDOURIDYLATE SYNTHASE RPUSD2"/>
    <property type="match status" value="1"/>
</dbReference>
<proteinExistence type="predicted"/>
<comment type="caution">
    <text evidence="2">The sequence shown here is derived from an EMBL/GenBank/DDBJ whole genome shotgun (WGS) entry which is preliminary data.</text>
</comment>
<dbReference type="Gene3D" id="3.30.2350.10">
    <property type="entry name" value="Pseudouridine synthase"/>
    <property type="match status" value="1"/>
</dbReference>
<reference evidence="2" key="1">
    <citation type="submission" date="2023-01" db="EMBL/GenBank/DDBJ databases">
        <title>Metagenome sequencing of chrysophaentin producing Chrysophaeum taylorii.</title>
        <authorList>
            <person name="Davison J."/>
            <person name="Bewley C."/>
        </authorList>
    </citation>
    <scope>NUCLEOTIDE SEQUENCE</scope>
    <source>
        <strain evidence="2">NIES-1699</strain>
    </source>
</reference>
<dbReference type="Pfam" id="PF00849">
    <property type="entry name" value="PseudoU_synth_2"/>
    <property type="match status" value="1"/>
</dbReference>
<dbReference type="InterPro" id="IPR006145">
    <property type="entry name" value="PsdUridine_synth_RsuA/RluA"/>
</dbReference>
<feature type="domain" description="Pseudouridine synthase RsuA/RluA-like" evidence="1">
    <location>
        <begin position="76"/>
        <end position="260"/>
    </location>
</feature>
<dbReference type="InterPro" id="IPR050188">
    <property type="entry name" value="RluA_PseudoU_synthase"/>
</dbReference>
<dbReference type="Proteomes" id="UP001230188">
    <property type="component" value="Unassembled WGS sequence"/>
</dbReference>
<organism evidence="2 3">
    <name type="scientific">Chrysophaeum taylorii</name>
    <dbReference type="NCBI Taxonomy" id="2483200"/>
    <lineage>
        <taxon>Eukaryota</taxon>
        <taxon>Sar</taxon>
        <taxon>Stramenopiles</taxon>
        <taxon>Ochrophyta</taxon>
        <taxon>Pelagophyceae</taxon>
        <taxon>Pelagomonadales</taxon>
        <taxon>Pelagomonadaceae</taxon>
        <taxon>Chrysophaeum</taxon>
    </lineage>
</organism>
<gene>
    <name evidence="2" type="ORF">CTAYLR_001521</name>
</gene>
<dbReference type="InterPro" id="IPR020103">
    <property type="entry name" value="PsdUridine_synth_cat_dom_sf"/>
</dbReference>
<dbReference type="PANTHER" id="PTHR21600">
    <property type="entry name" value="MITOCHONDRIAL RNA PSEUDOURIDINE SYNTHASE"/>
    <property type="match status" value="1"/>
</dbReference>
<dbReference type="SUPFAM" id="SSF55120">
    <property type="entry name" value="Pseudouridine synthase"/>
    <property type="match status" value="1"/>
</dbReference>
<dbReference type="PROSITE" id="PS01129">
    <property type="entry name" value="PSI_RLU"/>
    <property type="match status" value="1"/>
</dbReference>
<keyword evidence="3" id="KW-1185">Reference proteome</keyword>
<name>A0AAD7XKI9_9STRA</name>